<evidence type="ECO:0000313" key="1">
    <source>
        <dbReference type="EMBL" id="KAF2790360.1"/>
    </source>
</evidence>
<dbReference type="OrthoDB" id="2138648at2759"/>
<sequence>EQVVSKQLRPNEDGDPGYMKIEDGRHEGDIIDIIMTADQVAKGGNVLMGWVLFIDQNGKPVPRDPSTLDINDCGGK</sequence>
<dbReference type="EMBL" id="MU002078">
    <property type="protein sequence ID" value="KAF2790360.1"/>
    <property type="molecule type" value="Genomic_DNA"/>
</dbReference>
<feature type="non-terminal residue" evidence="1">
    <location>
        <position position="1"/>
    </location>
</feature>
<dbReference type="Proteomes" id="UP000799757">
    <property type="component" value="Unassembled WGS sequence"/>
</dbReference>
<dbReference type="AlphaFoldDB" id="A0A6A6X1J1"/>
<gene>
    <name evidence="1" type="ORF">K505DRAFT_251336</name>
</gene>
<protein>
    <submittedName>
        <fullName evidence="1">Uncharacterized protein</fullName>
    </submittedName>
</protein>
<name>A0A6A6X1J1_9PLEO</name>
<evidence type="ECO:0000313" key="2">
    <source>
        <dbReference type="Proteomes" id="UP000799757"/>
    </source>
</evidence>
<accession>A0A6A6X1J1</accession>
<organism evidence="1 2">
    <name type="scientific">Melanomma pulvis-pyrius CBS 109.77</name>
    <dbReference type="NCBI Taxonomy" id="1314802"/>
    <lineage>
        <taxon>Eukaryota</taxon>
        <taxon>Fungi</taxon>
        <taxon>Dikarya</taxon>
        <taxon>Ascomycota</taxon>
        <taxon>Pezizomycotina</taxon>
        <taxon>Dothideomycetes</taxon>
        <taxon>Pleosporomycetidae</taxon>
        <taxon>Pleosporales</taxon>
        <taxon>Melanommataceae</taxon>
        <taxon>Melanomma</taxon>
    </lineage>
</organism>
<reference evidence="1" key="1">
    <citation type="journal article" date="2020" name="Stud. Mycol.">
        <title>101 Dothideomycetes genomes: a test case for predicting lifestyles and emergence of pathogens.</title>
        <authorList>
            <person name="Haridas S."/>
            <person name="Albert R."/>
            <person name="Binder M."/>
            <person name="Bloem J."/>
            <person name="Labutti K."/>
            <person name="Salamov A."/>
            <person name="Andreopoulos B."/>
            <person name="Baker S."/>
            <person name="Barry K."/>
            <person name="Bills G."/>
            <person name="Bluhm B."/>
            <person name="Cannon C."/>
            <person name="Castanera R."/>
            <person name="Culley D."/>
            <person name="Daum C."/>
            <person name="Ezra D."/>
            <person name="Gonzalez J."/>
            <person name="Henrissat B."/>
            <person name="Kuo A."/>
            <person name="Liang C."/>
            <person name="Lipzen A."/>
            <person name="Lutzoni F."/>
            <person name="Magnuson J."/>
            <person name="Mondo S."/>
            <person name="Nolan M."/>
            <person name="Ohm R."/>
            <person name="Pangilinan J."/>
            <person name="Park H.-J."/>
            <person name="Ramirez L."/>
            <person name="Alfaro M."/>
            <person name="Sun H."/>
            <person name="Tritt A."/>
            <person name="Yoshinaga Y."/>
            <person name="Zwiers L.-H."/>
            <person name="Turgeon B."/>
            <person name="Goodwin S."/>
            <person name="Spatafora J."/>
            <person name="Crous P."/>
            <person name="Grigoriev I."/>
        </authorList>
    </citation>
    <scope>NUCLEOTIDE SEQUENCE</scope>
    <source>
        <strain evidence="1">CBS 109.77</strain>
    </source>
</reference>
<proteinExistence type="predicted"/>
<keyword evidence="2" id="KW-1185">Reference proteome</keyword>
<dbReference type="Gene3D" id="2.30.30.1060">
    <property type="match status" value="1"/>
</dbReference>